<dbReference type="SUPFAM" id="SSF48008">
    <property type="entry name" value="GntR ligand-binding domain-like"/>
    <property type="match status" value="1"/>
</dbReference>
<dbReference type="RefSeq" id="WP_007067818.1">
    <property type="nucleotide sequence ID" value="NZ_DS022272.1"/>
</dbReference>
<dbReference type="EMBL" id="AATP01000013">
    <property type="protein sequence ID" value="EAU39745.1"/>
    <property type="molecule type" value="Genomic_DNA"/>
</dbReference>
<dbReference type="AlphaFoldDB" id="Q0FXJ1"/>
<evidence type="ECO:0000256" key="3">
    <source>
        <dbReference type="ARBA" id="ARBA00023163"/>
    </source>
</evidence>
<keyword evidence="1" id="KW-0805">Transcription regulation</keyword>
<dbReference type="Pfam" id="PF07729">
    <property type="entry name" value="FCD"/>
    <property type="match status" value="1"/>
</dbReference>
<reference evidence="5 6" key="1">
    <citation type="journal article" date="2010" name="J. Bacteriol.">
        <title>Genome sequence of Fulvimarina pelagi HTCC2506T, a Mn(II)-oxidizing alphaproteobacterium possessing an aerobic anoxygenic photosynthetic gene cluster and Xanthorhodopsin.</title>
        <authorList>
            <person name="Kang I."/>
            <person name="Oh H.M."/>
            <person name="Lim S.I."/>
            <person name="Ferriera S."/>
            <person name="Giovannoni S.J."/>
            <person name="Cho J.C."/>
        </authorList>
    </citation>
    <scope>NUCLEOTIDE SEQUENCE [LARGE SCALE GENOMIC DNA]</scope>
    <source>
        <strain evidence="5 6">HTCC2506</strain>
    </source>
</reference>
<keyword evidence="6" id="KW-1185">Reference proteome</keyword>
<dbReference type="SMART" id="SM00895">
    <property type="entry name" value="FCD"/>
    <property type="match status" value="1"/>
</dbReference>
<comment type="caution">
    <text evidence="5">The sequence shown here is derived from an EMBL/GenBank/DDBJ whole genome shotgun (WGS) entry which is preliminary data.</text>
</comment>
<proteinExistence type="predicted"/>
<dbReference type="InterPro" id="IPR036388">
    <property type="entry name" value="WH-like_DNA-bd_sf"/>
</dbReference>
<accession>Q0FXJ1</accession>
<dbReference type="InterPro" id="IPR011711">
    <property type="entry name" value="GntR_C"/>
</dbReference>
<dbReference type="HOGENOM" id="CLU_017584_9_1_5"/>
<dbReference type="InterPro" id="IPR036390">
    <property type="entry name" value="WH_DNA-bd_sf"/>
</dbReference>
<dbReference type="CDD" id="cd07377">
    <property type="entry name" value="WHTH_GntR"/>
    <property type="match status" value="1"/>
</dbReference>
<protein>
    <submittedName>
        <fullName evidence="5">Transcriptional regulator, GntR family protein</fullName>
    </submittedName>
</protein>
<dbReference type="InterPro" id="IPR000524">
    <property type="entry name" value="Tscrpt_reg_HTH_GntR"/>
</dbReference>
<keyword evidence="2" id="KW-0238">DNA-binding</keyword>
<dbReference type="PROSITE" id="PS50949">
    <property type="entry name" value="HTH_GNTR"/>
    <property type="match status" value="1"/>
</dbReference>
<dbReference type="PRINTS" id="PR00035">
    <property type="entry name" value="HTHGNTR"/>
</dbReference>
<evidence type="ECO:0000313" key="6">
    <source>
        <dbReference type="Proteomes" id="UP000004310"/>
    </source>
</evidence>
<evidence type="ECO:0000313" key="5">
    <source>
        <dbReference type="EMBL" id="EAU39745.1"/>
    </source>
</evidence>
<dbReference type="Gene3D" id="1.10.10.10">
    <property type="entry name" value="Winged helix-like DNA-binding domain superfamily/Winged helix DNA-binding domain"/>
    <property type="match status" value="1"/>
</dbReference>
<dbReference type="PANTHER" id="PTHR43537">
    <property type="entry name" value="TRANSCRIPTIONAL REGULATOR, GNTR FAMILY"/>
    <property type="match status" value="1"/>
</dbReference>
<dbReference type="InterPro" id="IPR008920">
    <property type="entry name" value="TF_FadR/GntR_C"/>
</dbReference>
<dbReference type="SMART" id="SM00345">
    <property type="entry name" value="HTH_GNTR"/>
    <property type="match status" value="1"/>
</dbReference>
<evidence type="ECO:0000256" key="2">
    <source>
        <dbReference type="ARBA" id="ARBA00023125"/>
    </source>
</evidence>
<dbReference type="eggNOG" id="COG2186">
    <property type="taxonomic scope" value="Bacteria"/>
</dbReference>
<dbReference type="GO" id="GO:0003700">
    <property type="term" value="F:DNA-binding transcription factor activity"/>
    <property type="evidence" value="ECO:0007669"/>
    <property type="project" value="InterPro"/>
</dbReference>
<dbReference type="SUPFAM" id="SSF46785">
    <property type="entry name" value="Winged helix' DNA-binding domain"/>
    <property type="match status" value="1"/>
</dbReference>
<dbReference type="STRING" id="217511.GCA_001463845_02459"/>
<evidence type="ECO:0000256" key="1">
    <source>
        <dbReference type="ARBA" id="ARBA00023015"/>
    </source>
</evidence>
<gene>
    <name evidence="5" type="ORF">FP2506_13459</name>
</gene>
<dbReference type="PANTHER" id="PTHR43537:SF47">
    <property type="entry name" value="REGULATORY PROTEIN GNTR HTH"/>
    <property type="match status" value="1"/>
</dbReference>
<organism evidence="5 6">
    <name type="scientific">Fulvimarina pelagi HTCC2506</name>
    <dbReference type="NCBI Taxonomy" id="314231"/>
    <lineage>
        <taxon>Bacteria</taxon>
        <taxon>Pseudomonadati</taxon>
        <taxon>Pseudomonadota</taxon>
        <taxon>Alphaproteobacteria</taxon>
        <taxon>Hyphomicrobiales</taxon>
        <taxon>Aurantimonadaceae</taxon>
        <taxon>Fulvimarina</taxon>
    </lineage>
</organism>
<dbReference type="GO" id="GO:0003677">
    <property type="term" value="F:DNA binding"/>
    <property type="evidence" value="ECO:0007669"/>
    <property type="project" value="UniProtKB-KW"/>
</dbReference>
<sequence length="250" mass="27329">MSKILTRENSVGTERRTGTRRGNLVAKVSDDLRQIILSGRFPVGQKLPSEAALTTQYDVSRTVVREAIASLRSDGLVESRQGAGVFVIATSAPNAPGFNGVDPSRISSVIEILEVRAALEIEAAGLASQRRSPAQEEAIHEGCEAIEALITAGEATTDADFALHLAIADATNNGRFREFLEMLGHGVIPRRALQDNRNERTPADYLHQIQAEHRQIADAISAENEAAAREAMRQHLKGSQSRYRRLLRRT</sequence>
<feature type="domain" description="HTH gntR-type" evidence="4">
    <location>
        <begin position="22"/>
        <end position="90"/>
    </location>
</feature>
<keyword evidence="3" id="KW-0804">Transcription</keyword>
<dbReference type="Proteomes" id="UP000004310">
    <property type="component" value="Unassembled WGS sequence"/>
</dbReference>
<name>Q0FXJ1_9HYPH</name>
<dbReference type="Gene3D" id="1.20.120.530">
    <property type="entry name" value="GntR ligand-binding domain-like"/>
    <property type="match status" value="1"/>
</dbReference>
<dbReference type="Pfam" id="PF00392">
    <property type="entry name" value="GntR"/>
    <property type="match status" value="1"/>
</dbReference>
<evidence type="ECO:0000259" key="4">
    <source>
        <dbReference type="PROSITE" id="PS50949"/>
    </source>
</evidence>